<gene>
    <name evidence="2" type="ORF">BCR44DRAFT_1194937</name>
</gene>
<accession>A0A1Y2HGD2</accession>
<dbReference type="Proteomes" id="UP000193411">
    <property type="component" value="Unassembled WGS sequence"/>
</dbReference>
<reference evidence="2 3" key="1">
    <citation type="submission" date="2016-07" db="EMBL/GenBank/DDBJ databases">
        <title>Pervasive Adenine N6-methylation of Active Genes in Fungi.</title>
        <authorList>
            <consortium name="DOE Joint Genome Institute"/>
            <person name="Mondo S.J."/>
            <person name="Dannebaum R.O."/>
            <person name="Kuo R.C."/>
            <person name="Labutti K."/>
            <person name="Haridas S."/>
            <person name="Kuo A."/>
            <person name="Salamov A."/>
            <person name="Ahrendt S.R."/>
            <person name="Lipzen A."/>
            <person name="Sullivan W."/>
            <person name="Andreopoulos W.B."/>
            <person name="Clum A."/>
            <person name="Lindquist E."/>
            <person name="Daum C."/>
            <person name="Ramamoorthy G.K."/>
            <person name="Gryganskyi A."/>
            <person name="Culley D."/>
            <person name="Magnuson J.K."/>
            <person name="James T.Y."/>
            <person name="O'Malley M.A."/>
            <person name="Stajich J.E."/>
            <person name="Spatafora J.W."/>
            <person name="Visel A."/>
            <person name="Grigoriev I.V."/>
        </authorList>
    </citation>
    <scope>NUCLEOTIDE SEQUENCE [LARGE SCALE GENOMIC DNA]</scope>
    <source>
        <strain evidence="2 3">PL171</strain>
    </source>
</reference>
<dbReference type="AlphaFoldDB" id="A0A1Y2HGD2"/>
<feature type="compositionally biased region" description="Low complexity" evidence="1">
    <location>
        <begin position="71"/>
        <end position="87"/>
    </location>
</feature>
<organism evidence="2 3">
    <name type="scientific">Catenaria anguillulae PL171</name>
    <dbReference type="NCBI Taxonomy" id="765915"/>
    <lineage>
        <taxon>Eukaryota</taxon>
        <taxon>Fungi</taxon>
        <taxon>Fungi incertae sedis</taxon>
        <taxon>Blastocladiomycota</taxon>
        <taxon>Blastocladiomycetes</taxon>
        <taxon>Blastocladiales</taxon>
        <taxon>Catenariaceae</taxon>
        <taxon>Catenaria</taxon>
    </lineage>
</organism>
<name>A0A1Y2HGD2_9FUNG</name>
<proteinExistence type="predicted"/>
<feature type="region of interest" description="Disordered" evidence="1">
    <location>
        <begin position="103"/>
        <end position="143"/>
    </location>
</feature>
<evidence type="ECO:0000256" key="1">
    <source>
        <dbReference type="SAM" id="MobiDB-lite"/>
    </source>
</evidence>
<sequence>MNSSRSPVSRKSHHSVPDLNSNGHASALNRNDGVRPRNEAAAVLPSADKVDHRPNTAKMKPAAMQLGDEQSSVPTSSNTLASSSGSTPTMILSKASLTVSSDGVLDPAASPTSMPSTFGVGNRVARKSNPHLHESGTRINPGLRWIPSVVPLRQRQPKPRG</sequence>
<protein>
    <submittedName>
        <fullName evidence="2">Uncharacterized protein</fullName>
    </submittedName>
</protein>
<evidence type="ECO:0000313" key="3">
    <source>
        <dbReference type="Proteomes" id="UP000193411"/>
    </source>
</evidence>
<feature type="region of interest" description="Disordered" evidence="1">
    <location>
        <begin position="1"/>
        <end position="87"/>
    </location>
</feature>
<evidence type="ECO:0000313" key="2">
    <source>
        <dbReference type="EMBL" id="ORZ33647.1"/>
    </source>
</evidence>
<comment type="caution">
    <text evidence="2">The sequence shown here is derived from an EMBL/GenBank/DDBJ whole genome shotgun (WGS) entry which is preliminary data.</text>
</comment>
<dbReference type="EMBL" id="MCFL01000034">
    <property type="protein sequence ID" value="ORZ33647.1"/>
    <property type="molecule type" value="Genomic_DNA"/>
</dbReference>
<keyword evidence="3" id="KW-1185">Reference proteome</keyword>